<evidence type="ECO:0000256" key="6">
    <source>
        <dbReference type="ARBA" id="ARBA00022833"/>
    </source>
</evidence>
<keyword evidence="3" id="KW-0479">Metal-binding</keyword>
<evidence type="ECO:0000259" key="11">
    <source>
        <dbReference type="PROSITE" id="PS50157"/>
    </source>
</evidence>
<proteinExistence type="inferred from homology"/>
<dbReference type="Proteomes" id="UP000018467">
    <property type="component" value="Unassembled WGS sequence"/>
</dbReference>
<sequence>MDSRKISITQPTSSPTPPTQILKSTGKKKTHHCSDCGKSFSRKSNLQQHQRIHTEEKLNAGSTHVPCPEKLQYDLATVL</sequence>
<feature type="region of interest" description="Disordered" evidence="10">
    <location>
        <begin position="1"/>
        <end position="50"/>
    </location>
</feature>
<evidence type="ECO:0000256" key="8">
    <source>
        <dbReference type="ARBA" id="ARBA00023242"/>
    </source>
</evidence>
<dbReference type="InParanoid" id="A0A3B1JZL4"/>
<evidence type="ECO:0000256" key="3">
    <source>
        <dbReference type="ARBA" id="ARBA00022723"/>
    </source>
</evidence>
<evidence type="ECO:0000313" key="12">
    <source>
        <dbReference type="Ensembl" id="ENSAMXP00000047852.1"/>
    </source>
</evidence>
<dbReference type="SMART" id="SM00355">
    <property type="entry name" value="ZnF_C2H2"/>
    <property type="match status" value="1"/>
</dbReference>
<feature type="domain" description="C2H2-type" evidence="11">
    <location>
        <begin position="31"/>
        <end position="58"/>
    </location>
</feature>
<dbReference type="Ensembl" id="ENSAMXT00000040491.1">
    <property type="protein sequence ID" value="ENSAMXP00000047852.1"/>
    <property type="gene ID" value="ENSAMXG00000035567.1"/>
</dbReference>
<evidence type="ECO:0000313" key="13">
    <source>
        <dbReference type="Proteomes" id="UP000018467"/>
    </source>
</evidence>
<dbReference type="AlphaFoldDB" id="A0A3B1JZL4"/>
<accession>A0A3B1JZL4</accession>
<keyword evidence="4" id="KW-0677">Repeat</keyword>
<evidence type="ECO:0000256" key="5">
    <source>
        <dbReference type="ARBA" id="ARBA00022771"/>
    </source>
</evidence>
<dbReference type="InterPro" id="IPR013087">
    <property type="entry name" value="Znf_C2H2_type"/>
</dbReference>
<keyword evidence="13" id="KW-1185">Reference proteome</keyword>
<feature type="compositionally biased region" description="Low complexity" evidence="10">
    <location>
        <begin position="1"/>
        <end position="13"/>
    </location>
</feature>
<evidence type="ECO:0000256" key="10">
    <source>
        <dbReference type="SAM" id="MobiDB-lite"/>
    </source>
</evidence>
<dbReference type="PROSITE" id="PS50157">
    <property type="entry name" value="ZINC_FINGER_C2H2_2"/>
    <property type="match status" value="1"/>
</dbReference>
<keyword evidence="7" id="KW-0238">DNA-binding</keyword>
<keyword evidence="5 9" id="KW-0863">Zinc-finger</keyword>
<evidence type="ECO:0000256" key="7">
    <source>
        <dbReference type="ARBA" id="ARBA00023125"/>
    </source>
</evidence>
<dbReference type="PROSITE" id="PS00028">
    <property type="entry name" value="ZINC_FINGER_C2H2_1"/>
    <property type="match status" value="1"/>
</dbReference>
<dbReference type="GO" id="GO:0008270">
    <property type="term" value="F:zinc ion binding"/>
    <property type="evidence" value="ECO:0007669"/>
    <property type="project" value="UniProtKB-KW"/>
</dbReference>
<reference evidence="12" key="3">
    <citation type="submission" date="2025-08" db="UniProtKB">
        <authorList>
            <consortium name="Ensembl"/>
        </authorList>
    </citation>
    <scope>IDENTIFICATION</scope>
</reference>
<evidence type="ECO:0000256" key="1">
    <source>
        <dbReference type="ARBA" id="ARBA00004123"/>
    </source>
</evidence>
<dbReference type="InterPro" id="IPR036236">
    <property type="entry name" value="Znf_C2H2_sf"/>
</dbReference>
<dbReference type="GO" id="GO:0003677">
    <property type="term" value="F:DNA binding"/>
    <property type="evidence" value="ECO:0007669"/>
    <property type="project" value="UniProtKB-KW"/>
</dbReference>
<keyword evidence="8" id="KW-0539">Nucleus</keyword>
<comment type="similarity">
    <text evidence="2">Belongs to the krueppel C2H2-type zinc-finger protein family.</text>
</comment>
<keyword evidence="6" id="KW-0862">Zinc</keyword>
<reference evidence="13" key="2">
    <citation type="journal article" date="2014" name="Nat. Commun.">
        <title>The cavefish genome reveals candidate genes for eye loss.</title>
        <authorList>
            <person name="McGaugh S.E."/>
            <person name="Gross J.B."/>
            <person name="Aken B."/>
            <person name="Blin M."/>
            <person name="Borowsky R."/>
            <person name="Chalopin D."/>
            <person name="Hinaux H."/>
            <person name="Jeffery W.R."/>
            <person name="Keene A."/>
            <person name="Ma L."/>
            <person name="Minx P."/>
            <person name="Murphy D."/>
            <person name="O'Quin K.E."/>
            <person name="Retaux S."/>
            <person name="Rohner N."/>
            <person name="Searle S.M."/>
            <person name="Stahl B.A."/>
            <person name="Tabin C."/>
            <person name="Volff J.N."/>
            <person name="Yoshizawa M."/>
            <person name="Warren W.C."/>
        </authorList>
    </citation>
    <scope>NUCLEOTIDE SEQUENCE [LARGE SCALE GENOMIC DNA]</scope>
    <source>
        <strain evidence="13">female</strain>
    </source>
</reference>
<name>A0A3B1JZL4_ASTMX</name>
<reference evidence="12" key="4">
    <citation type="submission" date="2025-09" db="UniProtKB">
        <authorList>
            <consortium name="Ensembl"/>
        </authorList>
    </citation>
    <scope>IDENTIFICATION</scope>
</reference>
<evidence type="ECO:0000256" key="9">
    <source>
        <dbReference type="PROSITE-ProRule" id="PRU00042"/>
    </source>
</evidence>
<dbReference type="GO" id="GO:0005634">
    <property type="term" value="C:nucleus"/>
    <property type="evidence" value="ECO:0007669"/>
    <property type="project" value="UniProtKB-SubCell"/>
</dbReference>
<comment type="subcellular location">
    <subcellularLocation>
        <location evidence="1">Nucleus</location>
    </subcellularLocation>
</comment>
<reference evidence="13" key="1">
    <citation type="submission" date="2013-03" db="EMBL/GenBank/DDBJ databases">
        <authorList>
            <person name="Jeffery W."/>
            <person name="Warren W."/>
            <person name="Wilson R.K."/>
        </authorList>
    </citation>
    <scope>NUCLEOTIDE SEQUENCE</scope>
    <source>
        <strain evidence="13">female</strain>
    </source>
</reference>
<protein>
    <recommendedName>
        <fullName evidence="11">C2H2-type domain-containing protein</fullName>
    </recommendedName>
</protein>
<dbReference type="FunFam" id="3.30.160.60:FF:000443">
    <property type="entry name" value="Zinc finger protein 41"/>
    <property type="match status" value="1"/>
</dbReference>
<evidence type="ECO:0000256" key="2">
    <source>
        <dbReference type="ARBA" id="ARBA00006991"/>
    </source>
</evidence>
<organism evidence="12 13">
    <name type="scientific">Astyanax mexicanus</name>
    <name type="common">Blind cave fish</name>
    <name type="synonym">Astyanax fasciatus mexicanus</name>
    <dbReference type="NCBI Taxonomy" id="7994"/>
    <lineage>
        <taxon>Eukaryota</taxon>
        <taxon>Metazoa</taxon>
        <taxon>Chordata</taxon>
        <taxon>Craniata</taxon>
        <taxon>Vertebrata</taxon>
        <taxon>Euteleostomi</taxon>
        <taxon>Actinopterygii</taxon>
        <taxon>Neopterygii</taxon>
        <taxon>Teleostei</taxon>
        <taxon>Ostariophysi</taxon>
        <taxon>Characiformes</taxon>
        <taxon>Characoidei</taxon>
        <taxon>Acestrorhamphidae</taxon>
        <taxon>Acestrorhamphinae</taxon>
        <taxon>Astyanax</taxon>
    </lineage>
</organism>
<evidence type="ECO:0000256" key="4">
    <source>
        <dbReference type="ARBA" id="ARBA00022737"/>
    </source>
</evidence>
<dbReference type="Bgee" id="ENSAMXG00000035567">
    <property type="expression patterns" value="Expressed in testis and 14 other cell types or tissues"/>
</dbReference>
<dbReference type="SUPFAM" id="SSF57667">
    <property type="entry name" value="beta-beta-alpha zinc fingers"/>
    <property type="match status" value="1"/>
</dbReference>
<dbReference type="GeneTree" id="ENSGT00940000179819"/>
<dbReference type="Pfam" id="PF00096">
    <property type="entry name" value="zf-C2H2"/>
    <property type="match status" value="1"/>
</dbReference>
<dbReference type="Gene3D" id="3.30.160.60">
    <property type="entry name" value="Classic Zinc Finger"/>
    <property type="match status" value="1"/>
</dbReference>